<keyword evidence="1" id="KW-0175">Coiled coil</keyword>
<dbReference type="eggNOG" id="arCOG02487">
    <property type="taxonomic scope" value="Archaea"/>
</dbReference>
<name>Q2FMM3_METHJ</name>
<evidence type="ECO:0000256" key="2">
    <source>
        <dbReference type="SAM" id="Phobius"/>
    </source>
</evidence>
<dbReference type="OrthoDB" id="112112at2157"/>
<evidence type="ECO:0000313" key="4">
    <source>
        <dbReference type="EMBL" id="ABD40167.1"/>
    </source>
</evidence>
<dbReference type="RefSeq" id="WP_011447458.1">
    <property type="nucleotide sequence ID" value="NC_007796.1"/>
</dbReference>
<dbReference type="GeneID" id="3923412"/>
<gene>
    <name evidence="4" type="ordered locus">Mhun_0402</name>
</gene>
<feature type="coiled-coil region" evidence="1">
    <location>
        <begin position="161"/>
        <end position="188"/>
    </location>
</feature>
<proteinExistence type="predicted"/>
<keyword evidence="2" id="KW-0812">Transmembrane</keyword>
<evidence type="ECO:0000256" key="1">
    <source>
        <dbReference type="SAM" id="Coils"/>
    </source>
</evidence>
<dbReference type="STRING" id="323259.Mhun_0402"/>
<dbReference type="AlphaFoldDB" id="Q2FMM3"/>
<dbReference type="InParanoid" id="Q2FMM3"/>
<feature type="domain" description="Protein-glutamine gamma-glutamyltransferase-like C-terminal" evidence="3">
    <location>
        <begin position="508"/>
        <end position="559"/>
    </location>
</feature>
<sequence length="587" mass="65738">MNCQVKRHLFYLVYATLCLLVAGLLIGNGLQPLLYPAEKSVRETRYHMNIDDLRKQAFNSSTDLLPLMQELLDYSGTIAVTLRKSDIESASSDLARYTSRYHDLQNLIIRLDMNESEIARFSQDAGQQKDMLSQFVTTSESLQSLEKLEIQYQNEGNPESVTKVRLQGKALKNRIQTLQNQYADITDSLSSRGKTLGVNTEPVMQSRVEFDKLTGMVAERQNERDRYTRFADTGSPFVSFLAVPNNVTFQDKVDVYGFIAGSQGRSFPVVITLDNEPFLEVIPNEIGEFRSTVQIHNISAGEHILTARWGIVVSDPSHLVVKPLEATLGLQVLPVKGMSAVNLTGTLTARDPVPDVPVSILVQDKVCDTVMTNAAGTYLVTVPLSEGRYDVFTRFDDPSYPLLQSESQHYIVESDGTRITSVTSSKAGPIPPWILVLPGILLFTIPIWYLWRKGIVQRSVSQVEDSSKLKDVREQWVGGSAVDGMIDSDSIPAAEYPSGPEELPRKIYLEMLSFLSSHQVFEISPVMTPREIARALPEEVCKARFTRFIGWYERIRYGGCQDVRCTEGLIKAADAVRKSCQEMRDEA</sequence>
<dbReference type="Pfam" id="PF13559">
    <property type="entry name" value="DUF4129"/>
    <property type="match status" value="1"/>
</dbReference>
<keyword evidence="5" id="KW-1185">Reference proteome</keyword>
<feature type="transmembrane region" description="Helical" evidence="2">
    <location>
        <begin position="9"/>
        <end position="30"/>
    </location>
</feature>
<dbReference type="HOGENOM" id="CLU_464341_0_0_2"/>
<evidence type="ECO:0000313" key="5">
    <source>
        <dbReference type="Proteomes" id="UP000001941"/>
    </source>
</evidence>
<dbReference type="Proteomes" id="UP000001941">
    <property type="component" value="Chromosome"/>
</dbReference>
<feature type="transmembrane region" description="Helical" evidence="2">
    <location>
        <begin position="430"/>
        <end position="451"/>
    </location>
</feature>
<keyword evidence="2" id="KW-1133">Transmembrane helix</keyword>
<reference evidence="5" key="1">
    <citation type="journal article" date="2016" name="Stand. Genomic Sci.">
        <title>Complete genome sequence of Methanospirillum hungatei type strain JF1.</title>
        <authorList>
            <person name="Gunsalus R.P."/>
            <person name="Cook L.E."/>
            <person name="Crable B."/>
            <person name="Rohlin L."/>
            <person name="McDonald E."/>
            <person name="Mouttaki H."/>
            <person name="Sieber J.R."/>
            <person name="Poweleit N."/>
            <person name="Zhou H."/>
            <person name="Lapidus A.L."/>
            <person name="Daligault H.E."/>
            <person name="Land M."/>
            <person name="Gilna P."/>
            <person name="Ivanova N."/>
            <person name="Kyrpides N."/>
            <person name="Culley D.E."/>
            <person name="McInerney M.J."/>
        </authorList>
    </citation>
    <scope>NUCLEOTIDE SEQUENCE [LARGE SCALE GENOMIC DNA]</scope>
    <source>
        <strain evidence="5">ATCC 27890 / DSM 864 / NBRC 100397 / JF-1</strain>
    </source>
</reference>
<accession>Q2FMM3</accession>
<dbReference type="EMBL" id="CP000254">
    <property type="protein sequence ID" value="ABD40167.1"/>
    <property type="molecule type" value="Genomic_DNA"/>
</dbReference>
<keyword evidence="2" id="KW-0472">Membrane</keyword>
<dbReference type="KEGG" id="mhu:Mhun_0402"/>
<protein>
    <recommendedName>
        <fullName evidence="3">Protein-glutamine gamma-glutamyltransferase-like C-terminal domain-containing protein</fullName>
    </recommendedName>
</protein>
<dbReference type="InterPro" id="IPR025403">
    <property type="entry name" value="TgpA-like_C"/>
</dbReference>
<organism evidence="4 5">
    <name type="scientific">Methanospirillum hungatei JF-1 (strain ATCC 27890 / DSM 864 / NBRC 100397 / JF-1)</name>
    <dbReference type="NCBI Taxonomy" id="323259"/>
    <lineage>
        <taxon>Archaea</taxon>
        <taxon>Methanobacteriati</taxon>
        <taxon>Methanobacteriota</taxon>
        <taxon>Stenosarchaea group</taxon>
        <taxon>Methanomicrobia</taxon>
        <taxon>Methanomicrobiales</taxon>
        <taxon>Methanospirillaceae</taxon>
        <taxon>Methanospirillum</taxon>
    </lineage>
</organism>
<dbReference type="EnsemblBacteria" id="ABD40167">
    <property type="protein sequence ID" value="ABD40167"/>
    <property type="gene ID" value="Mhun_0402"/>
</dbReference>
<evidence type="ECO:0000259" key="3">
    <source>
        <dbReference type="Pfam" id="PF13559"/>
    </source>
</evidence>